<evidence type="ECO:0000256" key="2">
    <source>
        <dbReference type="ARBA" id="ARBA00013729"/>
    </source>
</evidence>
<dbReference type="GO" id="GO:0032784">
    <property type="term" value="P:regulation of DNA-templated transcription elongation"/>
    <property type="evidence" value="ECO:0007669"/>
    <property type="project" value="UniProtKB-UniRule"/>
</dbReference>
<dbReference type="GO" id="GO:0070063">
    <property type="term" value="F:RNA polymerase binding"/>
    <property type="evidence" value="ECO:0007669"/>
    <property type="project" value="InterPro"/>
</dbReference>
<dbReference type="PROSITE" id="PS00829">
    <property type="entry name" value="GREAB_1"/>
    <property type="match status" value="1"/>
</dbReference>
<evidence type="ECO:0000259" key="10">
    <source>
        <dbReference type="Pfam" id="PF01272"/>
    </source>
</evidence>
<reference evidence="12" key="1">
    <citation type="submission" date="2020-10" db="EMBL/GenBank/DDBJ databases">
        <authorList>
            <person name="Gilroy R."/>
        </authorList>
    </citation>
    <scope>NUCLEOTIDE SEQUENCE</scope>
    <source>
        <strain evidence="12">CHK165-10780</strain>
    </source>
</reference>
<dbReference type="Pfam" id="PF01272">
    <property type="entry name" value="GreA_GreB"/>
    <property type="match status" value="1"/>
</dbReference>
<feature type="domain" description="Transcription elongation factor GreA/GreB C-terminal" evidence="10">
    <location>
        <begin position="82"/>
        <end position="157"/>
    </location>
</feature>
<name>A0A9D0Z001_9FIRM</name>
<evidence type="ECO:0000256" key="3">
    <source>
        <dbReference type="ARBA" id="ARBA00023015"/>
    </source>
</evidence>
<keyword evidence="12" id="KW-0251">Elongation factor</keyword>
<comment type="similarity">
    <text evidence="1 8 9">Belongs to the GreA/GreB family.</text>
</comment>
<evidence type="ECO:0000256" key="7">
    <source>
        <dbReference type="ARBA" id="ARBA00030776"/>
    </source>
</evidence>
<dbReference type="InterPro" id="IPR018151">
    <property type="entry name" value="TF_GreA/GreB_CS"/>
</dbReference>
<keyword evidence="5 8" id="KW-0804">Transcription</keyword>
<evidence type="ECO:0000256" key="9">
    <source>
        <dbReference type="RuleBase" id="RU000556"/>
    </source>
</evidence>
<sequence length="157" mass="17354">MSDKKKVYLTEQGYENLKKELDDLINVKRPANINAIKEARALGDLSENADYDAARAEQAEIEGRIKQVEVMLENAEIIKEASKDKVGIGSTVAIEYLDDEDEEDEYTIVGSQEADPFAFKISNESPIAKALISKKVGDIVTVESPNGSYQVKITSIK</sequence>
<dbReference type="NCBIfam" id="TIGR01462">
    <property type="entry name" value="greA"/>
    <property type="match status" value="1"/>
</dbReference>
<dbReference type="PROSITE" id="PS00830">
    <property type="entry name" value="GREAB_2"/>
    <property type="match status" value="1"/>
</dbReference>
<comment type="function">
    <text evidence="6 8 9">Necessary for efficient RNA polymerase transcription elongation past template-encoded arresting sites. The arresting sites in DNA have the property of trapping a certain fraction of elongating RNA polymerases that pass through, resulting in locked ternary complexes. Cleavage of the nascent transcript by cleavage factors such as GreA or GreB allows the resumption of elongation from the new 3'terminus. GreA releases sequences of 2 to 3 nucleotides.</text>
</comment>
<dbReference type="PANTHER" id="PTHR30437">
    <property type="entry name" value="TRANSCRIPTION ELONGATION FACTOR GREA"/>
    <property type="match status" value="1"/>
</dbReference>
<accession>A0A9D0Z001</accession>
<dbReference type="Gene3D" id="3.10.50.30">
    <property type="entry name" value="Transcription elongation factor, GreA/GreB, C-terminal domain"/>
    <property type="match status" value="1"/>
</dbReference>
<dbReference type="NCBIfam" id="NF001263">
    <property type="entry name" value="PRK00226.1-4"/>
    <property type="match status" value="1"/>
</dbReference>
<dbReference type="HAMAP" id="MF_00105">
    <property type="entry name" value="GreA_GreB"/>
    <property type="match status" value="1"/>
</dbReference>
<dbReference type="InterPro" id="IPR022691">
    <property type="entry name" value="Tscrpt_elong_fac_GreA/B_N"/>
</dbReference>
<feature type="domain" description="Transcription elongation factor GreA/GreB N-terminal" evidence="11">
    <location>
        <begin position="7"/>
        <end position="77"/>
    </location>
</feature>
<organism evidence="12 13">
    <name type="scientific">Candidatus Faecenecus gallistercoris</name>
    <dbReference type="NCBI Taxonomy" id="2840793"/>
    <lineage>
        <taxon>Bacteria</taxon>
        <taxon>Bacillati</taxon>
        <taxon>Bacillota</taxon>
        <taxon>Bacillota incertae sedis</taxon>
        <taxon>Candidatus Faecenecus</taxon>
    </lineage>
</organism>
<dbReference type="GO" id="GO:0006354">
    <property type="term" value="P:DNA-templated transcription elongation"/>
    <property type="evidence" value="ECO:0007669"/>
    <property type="project" value="TreeGrafter"/>
</dbReference>
<dbReference type="SUPFAM" id="SSF54534">
    <property type="entry name" value="FKBP-like"/>
    <property type="match status" value="1"/>
</dbReference>
<evidence type="ECO:0000313" key="13">
    <source>
        <dbReference type="Proteomes" id="UP000886725"/>
    </source>
</evidence>
<evidence type="ECO:0000256" key="4">
    <source>
        <dbReference type="ARBA" id="ARBA00023125"/>
    </source>
</evidence>
<dbReference type="SUPFAM" id="SSF46557">
    <property type="entry name" value="GreA transcript cleavage protein, N-terminal domain"/>
    <property type="match status" value="1"/>
</dbReference>
<dbReference type="GO" id="GO:0003677">
    <property type="term" value="F:DNA binding"/>
    <property type="evidence" value="ECO:0007669"/>
    <property type="project" value="UniProtKB-UniRule"/>
</dbReference>
<proteinExistence type="inferred from homology"/>
<dbReference type="EMBL" id="DVFU01000089">
    <property type="protein sequence ID" value="HIQ64990.1"/>
    <property type="molecule type" value="Genomic_DNA"/>
</dbReference>
<keyword evidence="12" id="KW-0648">Protein biosynthesis</keyword>
<dbReference type="InterPro" id="IPR001437">
    <property type="entry name" value="Tscrpt_elong_fac_GreA/B_C"/>
</dbReference>
<dbReference type="InterPro" id="IPR036953">
    <property type="entry name" value="GreA/GreB_C_sf"/>
</dbReference>
<reference evidence="12" key="2">
    <citation type="journal article" date="2021" name="PeerJ">
        <title>Extensive microbial diversity within the chicken gut microbiome revealed by metagenomics and culture.</title>
        <authorList>
            <person name="Gilroy R."/>
            <person name="Ravi A."/>
            <person name="Getino M."/>
            <person name="Pursley I."/>
            <person name="Horton D.L."/>
            <person name="Alikhan N.F."/>
            <person name="Baker D."/>
            <person name="Gharbi K."/>
            <person name="Hall N."/>
            <person name="Watson M."/>
            <person name="Adriaenssens E.M."/>
            <person name="Foster-Nyarko E."/>
            <person name="Jarju S."/>
            <person name="Secka A."/>
            <person name="Antonio M."/>
            <person name="Oren A."/>
            <person name="Chaudhuri R.R."/>
            <person name="La Ragione R."/>
            <person name="Hildebrand F."/>
            <person name="Pallen M.J."/>
        </authorList>
    </citation>
    <scope>NUCLEOTIDE SEQUENCE</scope>
    <source>
        <strain evidence="12">CHK165-10780</strain>
    </source>
</reference>
<dbReference type="PANTHER" id="PTHR30437:SF4">
    <property type="entry name" value="TRANSCRIPTION ELONGATION FACTOR GREA"/>
    <property type="match status" value="1"/>
</dbReference>
<dbReference type="InterPro" id="IPR006359">
    <property type="entry name" value="Tscrpt_elong_fac_GreA"/>
</dbReference>
<dbReference type="Pfam" id="PF03449">
    <property type="entry name" value="GreA_GreB_N"/>
    <property type="match status" value="1"/>
</dbReference>
<dbReference type="InterPro" id="IPR036805">
    <property type="entry name" value="Tscrpt_elong_fac_GreA/B_N_sf"/>
</dbReference>
<keyword evidence="3 8" id="KW-0805">Transcription regulation</keyword>
<evidence type="ECO:0000256" key="8">
    <source>
        <dbReference type="HAMAP-Rule" id="MF_00105"/>
    </source>
</evidence>
<dbReference type="FunFam" id="1.10.287.180:FF:000001">
    <property type="entry name" value="Transcription elongation factor GreA"/>
    <property type="match status" value="1"/>
</dbReference>
<protein>
    <recommendedName>
        <fullName evidence="2 8">Transcription elongation factor GreA</fullName>
    </recommendedName>
    <alternativeName>
        <fullName evidence="7 8">Transcript cleavage factor GreA</fullName>
    </alternativeName>
</protein>
<dbReference type="FunFam" id="3.10.50.30:FF:000001">
    <property type="entry name" value="Transcription elongation factor GreA"/>
    <property type="match status" value="1"/>
</dbReference>
<dbReference type="InterPro" id="IPR023459">
    <property type="entry name" value="Tscrpt_elong_fac_GreA/B_fam"/>
</dbReference>
<dbReference type="GO" id="GO:0003746">
    <property type="term" value="F:translation elongation factor activity"/>
    <property type="evidence" value="ECO:0007669"/>
    <property type="project" value="UniProtKB-KW"/>
</dbReference>
<gene>
    <name evidence="8 12" type="primary">greA</name>
    <name evidence="12" type="ORF">IAC85_04540</name>
</gene>
<evidence type="ECO:0000256" key="6">
    <source>
        <dbReference type="ARBA" id="ARBA00024916"/>
    </source>
</evidence>
<dbReference type="PIRSF" id="PIRSF006092">
    <property type="entry name" value="GreA_GreB"/>
    <property type="match status" value="1"/>
</dbReference>
<keyword evidence="4 8" id="KW-0238">DNA-binding</keyword>
<evidence type="ECO:0000256" key="5">
    <source>
        <dbReference type="ARBA" id="ARBA00023163"/>
    </source>
</evidence>
<dbReference type="InterPro" id="IPR028624">
    <property type="entry name" value="Tscrpt_elong_fac_GreA/B"/>
</dbReference>
<evidence type="ECO:0000256" key="1">
    <source>
        <dbReference type="ARBA" id="ARBA00008213"/>
    </source>
</evidence>
<dbReference type="Proteomes" id="UP000886725">
    <property type="component" value="Unassembled WGS sequence"/>
</dbReference>
<dbReference type="Gene3D" id="1.10.287.180">
    <property type="entry name" value="Transcription elongation factor, GreA/GreB, N-terminal domain"/>
    <property type="match status" value="1"/>
</dbReference>
<dbReference type="AlphaFoldDB" id="A0A9D0Z001"/>
<evidence type="ECO:0000259" key="11">
    <source>
        <dbReference type="Pfam" id="PF03449"/>
    </source>
</evidence>
<evidence type="ECO:0000313" key="12">
    <source>
        <dbReference type="EMBL" id="HIQ64990.1"/>
    </source>
</evidence>
<comment type="caution">
    <text evidence="12">The sequence shown here is derived from an EMBL/GenBank/DDBJ whole genome shotgun (WGS) entry which is preliminary data.</text>
</comment>